<gene>
    <name evidence="2" type="ORF">FW778_22315</name>
</gene>
<keyword evidence="1" id="KW-0732">Signal</keyword>
<evidence type="ECO:0000313" key="2">
    <source>
        <dbReference type="EMBL" id="KAA9034418.1"/>
    </source>
</evidence>
<dbReference type="AlphaFoldDB" id="A0A5J5IEP1"/>
<keyword evidence="3" id="KW-1185">Reference proteome</keyword>
<sequence>MKTLIAFLAFTVSAFSVNAQNNNGRSGIAGSIGAAVNYYYGPGDRNFGKFDNDRINGQLNGMLGLTIARDKNDRRTMLGGFGSFGINNAKTMVQIFDDQNYITLATNQNSSNNFYQLEGGVLISEIFRISTGVGRQIFDKQVISSSGVVNLNATSLKYNSTTVGFNFNVGAVALTLNCNFNYGLDYNKTVLNPSAGLMFRL</sequence>
<evidence type="ECO:0000256" key="1">
    <source>
        <dbReference type="SAM" id="SignalP"/>
    </source>
</evidence>
<organism evidence="2 3">
    <name type="scientific">Ginsengibacter hankyongi</name>
    <dbReference type="NCBI Taxonomy" id="2607284"/>
    <lineage>
        <taxon>Bacteria</taxon>
        <taxon>Pseudomonadati</taxon>
        <taxon>Bacteroidota</taxon>
        <taxon>Chitinophagia</taxon>
        <taxon>Chitinophagales</taxon>
        <taxon>Chitinophagaceae</taxon>
        <taxon>Ginsengibacter</taxon>
    </lineage>
</organism>
<comment type="caution">
    <text evidence="2">The sequence shown here is derived from an EMBL/GenBank/DDBJ whole genome shotgun (WGS) entry which is preliminary data.</text>
</comment>
<proteinExistence type="predicted"/>
<evidence type="ECO:0008006" key="4">
    <source>
        <dbReference type="Google" id="ProtNLM"/>
    </source>
</evidence>
<reference evidence="2 3" key="1">
    <citation type="submission" date="2019-09" db="EMBL/GenBank/DDBJ databases">
        <title>Draft genome sequence of Ginsengibacter sp. BR5-29.</title>
        <authorList>
            <person name="Im W.-T."/>
        </authorList>
    </citation>
    <scope>NUCLEOTIDE SEQUENCE [LARGE SCALE GENOMIC DNA]</scope>
    <source>
        <strain evidence="2 3">BR5-29</strain>
    </source>
</reference>
<protein>
    <recommendedName>
        <fullName evidence="4">Outer membrane protein beta-barrel domain-containing protein</fullName>
    </recommendedName>
</protein>
<dbReference type="EMBL" id="VYQF01000015">
    <property type="protein sequence ID" value="KAA9034418.1"/>
    <property type="molecule type" value="Genomic_DNA"/>
</dbReference>
<feature type="chain" id="PRO_5023881467" description="Outer membrane protein beta-barrel domain-containing protein" evidence="1">
    <location>
        <begin position="20"/>
        <end position="201"/>
    </location>
</feature>
<name>A0A5J5IEP1_9BACT</name>
<dbReference type="RefSeq" id="WP_150417122.1">
    <property type="nucleotide sequence ID" value="NZ_VYQF01000015.1"/>
</dbReference>
<evidence type="ECO:0000313" key="3">
    <source>
        <dbReference type="Proteomes" id="UP000326903"/>
    </source>
</evidence>
<dbReference type="Proteomes" id="UP000326903">
    <property type="component" value="Unassembled WGS sequence"/>
</dbReference>
<accession>A0A5J5IEP1</accession>
<feature type="signal peptide" evidence="1">
    <location>
        <begin position="1"/>
        <end position="19"/>
    </location>
</feature>